<feature type="domain" description="Chitin-binding type-1" evidence="18">
    <location>
        <begin position="425"/>
        <end position="493"/>
    </location>
</feature>
<keyword evidence="9" id="KW-0843">Virulence</keyword>
<keyword evidence="6 14" id="KW-0147">Chitin-binding</keyword>
<dbReference type="Gene3D" id="3.10.350.10">
    <property type="entry name" value="LysM domain"/>
    <property type="match status" value="2"/>
</dbReference>
<keyword evidence="11 15" id="KW-0326">Glycosidase</keyword>
<name>A0ABZ2XCX4_9HYPO</name>
<dbReference type="SMART" id="SM00257">
    <property type="entry name" value="LysM"/>
    <property type="match status" value="2"/>
</dbReference>
<evidence type="ECO:0000256" key="6">
    <source>
        <dbReference type="ARBA" id="ARBA00022669"/>
    </source>
</evidence>
<dbReference type="SUPFAM" id="SSF51445">
    <property type="entry name" value="(Trans)glycosidases"/>
    <property type="match status" value="1"/>
</dbReference>
<feature type="signal peptide" evidence="17">
    <location>
        <begin position="1"/>
        <end position="25"/>
    </location>
</feature>
<evidence type="ECO:0000313" key="22">
    <source>
        <dbReference type="Proteomes" id="UP001489902"/>
    </source>
</evidence>
<comment type="catalytic activity">
    <reaction evidence="1">
        <text>Random endo-hydrolysis of N-acetyl-beta-D-glucosaminide (1-&gt;4)-beta-linkages in chitin and chitodextrins.</text>
        <dbReference type="EC" id="3.2.1.14"/>
    </reaction>
</comment>
<evidence type="ECO:0000256" key="17">
    <source>
        <dbReference type="SAM" id="SignalP"/>
    </source>
</evidence>
<reference evidence="21 22" key="1">
    <citation type="submission" date="2024-04" db="EMBL/GenBank/DDBJ databases">
        <title>Complete genome sequence of Fusarium acuminatum.</title>
        <authorList>
            <person name="Lan B."/>
        </authorList>
    </citation>
    <scope>NUCLEOTIDE SEQUENCE [LARGE SCALE GENOMIC DNA]</scope>
    <source>
        <strain evidence="21">1A</strain>
    </source>
</reference>
<dbReference type="InterPro" id="IPR001579">
    <property type="entry name" value="Glyco_hydro_18_chit_AS"/>
</dbReference>
<evidence type="ECO:0000256" key="16">
    <source>
        <dbReference type="SAM" id="MobiDB-lite"/>
    </source>
</evidence>
<keyword evidence="22" id="KW-1185">Reference proteome</keyword>
<sequence>MLAPTWLSAALGIAGILMSVKPALAGLGGNIGASPYHANVDACPERCSVSGSNPGNWSVYPELKKLRYCQETVFYAFSVYDPVDDSLAGHRIHACTSFGSDFSQLPDSTVMRETSSTDASYEVGWWDEGFGLATSGIRSLTKQARRYLAYGHGATEKPIIMFAQSGQATIGLYVGQSLQSQVIGSSALKMFEDNLFTLNTTAPSLAMQFCGPDLGPTHSFGLIVASNGSFSSLQNAVQTWANGTCLSFSQSINMNSRVSYTRPLEVVANAKNSTVSSKPLTMSKGHAKRHQHLHVRAECKTTKVEGGDSCAKLAKRCGISASDFTKYNPGSNFCAQLVPKQHVCCSKGDLPDLRPSKNPDGSCHAYKVEESDNCASIAVENGLKTEDLEKFNKKTWGWAGCKRLFYKAVICLSDGSPPFPEPIANAQCGPQKPGSKRPSDGTDLSDLNPCPLNACCNIWGQCGITKDFCTDTNTGAPGTAKEGTYGCISNCGTDIVRGGGDGSIRIGYFQGYGLGRQCLLMDVSQIDTSKYTHVHFAFGTMTKDYDVLVGDKLSQYQFQEFKSLKNVKKILSFGGWDFSANPATYSIFREGVKPANRLTMATKIANFIILNGLDGVDIDWEYPGAPDFPDIPPADEGEGKNYLAFLAILRNLLRGKSLSIAAPSSYWYLKQYPIKDIAKVLDYIVYMTYDLHGQWDTENPHSQEGCDFGNCLRSQVNLTETQYSLAMITKAGVPSSKVVVGVTSFGRSYKMAEAGCYGPDCLYTGNKLESPAKKGKCTTTGGYIADAEINEIIKDKNRVAKRYLDTTSHSDILVYDNTEWVSYMSSSTKMAREALYSAWGMGGTTDWAVDLQTYHDVPKPAKSWAIFKEDVKLGEDPRLDKVRSGNWTDYYCTDPLVVDRRDYSGEEWKLWGLLQTDDAWRDAIRIWKEWDSKKTSYSFSKSVATTLKTDMNPDCSELSESSGCGTPPKCETGMDSDQSGPAAQLLWDAFVKLHTMFVVYDDALSKAAISITFSLDQFGNKFAPIPEEDDTTWLFAMIDLLTWGVATAAGPFFNSVLKGLPYFRLNPATHDNVKDTTMTLIGQSTTLAKDLYSTGETDWTKEKMDSFASFMGSVIKGWRKLNEKTLYWIFDGTDEAIEVLWSIISDGKLLEYEGSGESTDSQDEDLETTIEKAFYGYTIPMLWNITEKHAFVLDSGSNCYEEYPMKEYLSAATMDATNACYDGRRYYLVHVKGDAESCECKPPNTKCECESNKFSVPPGLDSLDGNEFGGITVSDLIKGSVRTYNHNGNKNILAEYDLTSNEKTLSALMDVDITTPGIMRLPVCSPERAFQSWDSTAKGSTTFFPCDIPPGKQRCENKDSSFENETSEKSPLIKDCEAIIRNIEGNGGTQWTVQVVGTNQRKIVAAGTCAFGVEATKVDGNVSFEFGGQDMINIITTAVKKYGKNGKIGAVGDLHCSGNIKQQPVHWAIYHT</sequence>
<dbReference type="Gene3D" id="3.10.50.10">
    <property type="match status" value="1"/>
</dbReference>
<comment type="caution">
    <text evidence="14">Lacks conserved residue(s) required for the propagation of feature annotation.</text>
</comment>
<feature type="domain" description="GH18" evidence="20">
    <location>
        <begin position="503"/>
        <end position="867"/>
    </location>
</feature>
<evidence type="ECO:0000256" key="1">
    <source>
        <dbReference type="ARBA" id="ARBA00000822"/>
    </source>
</evidence>
<keyword evidence="10" id="KW-0119">Carbohydrate metabolism</keyword>
<comment type="similarity">
    <text evidence="13">Belongs to the secreted LysM effector family.</text>
</comment>
<dbReference type="InterPro" id="IPR001223">
    <property type="entry name" value="Glyco_hydro18_cat"/>
</dbReference>
<comment type="subcellular location">
    <subcellularLocation>
        <location evidence="2">Secreted</location>
    </subcellularLocation>
</comment>
<dbReference type="InterPro" id="IPR029070">
    <property type="entry name" value="Chitinase_insertion_sf"/>
</dbReference>
<evidence type="ECO:0000256" key="12">
    <source>
        <dbReference type="ARBA" id="ARBA00023326"/>
    </source>
</evidence>
<keyword evidence="8" id="KW-0146">Chitin degradation</keyword>
<evidence type="ECO:0000259" key="18">
    <source>
        <dbReference type="PROSITE" id="PS50941"/>
    </source>
</evidence>
<organism evidence="21 22">
    <name type="scientific">Fusarium acuminatum</name>
    <dbReference type="NCBI Taxonomy" id="5515"/>
    <lineage>
        <taxon>Eukaryota</taxon>
        <taxon>Fungi</taxon>
        <taxon>Dikarya</taxon>
        <taxon>Ascomycota</taxon>
        <taxon>Pezizomycotina</taxon>
        <taxon>Sordariomycetes</taxon>
        <taxon>Hypocreomycetidae</taxon>
        <taxon>Hypocreales</taxon>
        <taxon>Nectriaceae</taxon>
        <taxon>Fusarium</taxon>
        <taxon>Fusarium tricinctum species complex</taxon>
    </lineage>
</organism>
<dbReference type="EC" id="3.2.1.14" evidence="4"/>
<dbReference type="InterPro" id="IPR017853">
    <property type="entry name" value="GH"/>
</dbReference>
<dbReference type="SUPFAM" id="SSF57016">
    <property type="entry name" value="Plant lectins/antimicrobial peptides"/>
    <property type="match status" value="1"/>
</dbReference>
<evidence type="ECO:0000256" key="13">
    <source>
        <dbReference type="ARBA" id="ARBA00044955"/>
    </source>
</evidence>
<feature type="domain" description="LysM" evidence="19">
    <location>
        <begin position="300"/>
        <end position="345"/>
    </location>
</feature>
<dbReference type="Pfam" id="PF00704">
    <property type="entry name" value="Glyco_hydro_18"/>
    <property type="match status" value="1"/>
</dbReference>
<gene>
    <name evidence="21" type="ORF">QYS62_011356</name>
</gene>
<keyword evidence="12" id="KW-0624">Polysaccharide degradation</keyword>
<dbReference type="InterPro" id="IPR053214">
    <property type="entry name" value="LysM12-like"/>
</dbReference>
<dbReference type="InterPro" id="IPR036779">
    <property type="entry name" value="LysM_dom_sf"/>
</dbReference>
<evidence type="ECO:0000256" key="2">
    <source>
        <dbReference type="ARBA" id="ARBA00004613"/>
    </source>
</evidence>
<keyword evidence="14" id="KW-1015">Disulfide bond</keyword>
<evidence type="ECO:0000313" key="21">
    <source>
        <dbReference type="EMBL" id="WZH50117.1"/>
    </source>
</evidence>
<dbReference type="InterPro" id="IPR029226">
    <property type="entry name" value="Ecp2-like"/>
</dbReference>
<dbReference type="Pfam" id="PF14856">
    <property type="entry name" value="Hce2"/>
    <property type="match status" value="1"/>
</dbReference>
<feature type="disulfide bond" evidence="14">
    <location>
        <begin position="487"/>
        <end position="491"/>
    </location>
</feature>
<evidence type="ECO:0000256" key="5">
    <source>
        <dbReference type="ARBA" id="ARBA00022525"/>
    </source>
</evidence>
<evidence type="ECO:0000256" key="11">
    <source>
        <dbReference type="ARBA" id="ARBA00023295"/>
    </source>
</evidence>
<dbReference type="Proteomes" id="UP001489902">
    <property type="component" value="Chromosome 7"/>
</dbReference>
<accession>A0ABZ2XCX4</accession>
<feature type="chain" id="PRO_5046371050" description="chitinase" evidence="17">
    <location>
        <begin position="26"/>
        <end position="1472"/>
    </location>
</feature>
<dbReference type="PROSITE" id="PS50941">
    <property type="entry name" value="CHIT_BIND_I_2"/>
    <property type="match status" value="1"/>
</dbReference>
<dbReference type="InterPro" id="IPR018392">
    <property type="entry name" value="LysM"/>
</dbReference>
<feature type="disulfide bond" evidence="14">
    <location>
        <begin position="455"/>
        <end position="469"/>
    </location>
</feature>
<evidence type="ECO:0000259" key="19">
    <source>
        <dbReference type="PROSITE" id="PS51782"/>
    </source>
</evidence>
<dbReference type="CDD" id="cd02878">
    <property type="entry name" value="GH18_zymocin_alpha"/>
    <property type="match status" value="1"/>
</dbReference>
<dbReference type="SUPFAM" id="SSF54556">
    <property type="entry name" value="Chitinase insertion domain"/>
    <property type="match status" value="1"/>
</dbReference>
<dbReference type="CDD" id="cd00035">
    <property type="entry name" value="ChtBD1"/>
    <property type="match status" value="1"/>
</dbReference>
<dbReference type="SMART" id="SM00636">
    <property type="entry name" value="Glyco_18"/>
    <property type="match status" value="1"/>
</dbReference>
<comment type="similarity">
    <text evidence="3">Belongs to the glycosyl hydrolase 18 family. Chitinase class V subfamily.</text>
</comment>
<dbReference type="PANTHER" id="PTHR47700">
    <property type="entry name" value="V CHITINASE, PUTATIVE (AFU_ORTHOLOGUE AFUA_6G13720)-RELATED"/>
    <property type="match status" value="1"/>
</dbReference>
<keyword evidence="17" id="KW-0732">Signal</keyword>
<dbReference type="Gene3D" id="3.20.20.80">
    <property type="entry name" value="Glycosidases"/>
    <property type="match status" value="1"/>
</dbReference>
<dbReference type="PROSITE" id="PS01095">
    <property type="entry name" value="GH18_1"/>
    <property type="match status" value="1"/>
</dbReference>
<keyword evidence="7 15" id="KW-0378">Hydrolase</keyword>
<evidence type="ECO:0000259" key="20">
    <source>
        <dbReference type="PROSITE" id="PS51910"/>
    </source>
</evidence>
<feature type="domain" description="LysM" evidence="19">
    <location>
        <begin position="364"/>
        <end position="412"/>
    </location>
</feature>
<dbReference type="PROSITE" id="PS51910">
    <property type="entry name" value="GH18_2"/>
    <property type="match status" value="1"/>
</dbReference>
<evidence type="ECO:0000256" key="15">
    <source>
        <dbReference type="RuleBase" id="RU000489"/>
    </source>
</evidence>
<dbReference type="Pfam" id="PF01476">
    <property type="entry name" value="LysM"/>
    <property type="match status" value="1"/>
</dbReference>
<dbReference type="PANTHER" id="PTHR47700:SF1">
    <property type="entry name" value="CHITINASE"/>
    <property type="match status" value="1"/>
</dbReference>
<evidence type="ECO:0000256" key="14">
    <source>
        <dbReference type="PROSITE-ProRule" id="PRU00261"/>
    </source>
</evidence>
<keyword evidence="5" id="KW-0964">Secreted</keyword>
<dbReference type="CDD" id="cd00118">
    <property type="entry name" value="LysM"/>
    <property type="match status" value="1"/>
</dbReference>
<feature type="region of interest" description="Disordered" evidence="16">
    <location>
        <begin position="422"/>
        <end position="442"/>
    </location>
</feature>
<evidence type="ECO:0000256" key="3">
    <source>
        <dbReference type="ARBA" id="ARBA00008682"/>
    </source>
</evidence>
<dbReference type="InterPro" id="IPR011583">
    <property type="entry name" value="Chitinase_II/V-like_cat"/>
</dbReference>
<evidence type="ECO:0000256" key="10">
    <source>
        <dbReference type="ARBA" id="ARBA00023277"/>
    </source>
</evidence>
<evidence type="ECO:0000256" key="9">
    <source>
        <dbReference type="ARBA" id="ARBA00023026"/>
    </source>
</evidence>
<evidence type="ECO:0000256" key="8">
    <source>
        <dbReference type="ARBA" id="ARBA00023024"/>
    </source>
</evidence>
<dbReference type="InterPro" id="IPR036861">
    <property type="entry name" value="Endochitinase-like_sf"/>
</dbReference>
<protein>
    <recommendedName>
        <fullName evidence="4">chitinase</fullName>
        <ecNumber evidence="4">3.2.1.14</ecNumber>
    </recommendedName>
</protein>
<evidence type="ECO:0000256" key="7">
    <source>
        <dbReference type="ARBA" id="ARBA00022801"/>
    </source>
</evidence>
<dbReference type="PROSITE" id="PS51782">
    <property type="entry name" value="LYSM"/>
    <property type="match status" value="2"/>
</dbReference>
<dbReference type="InterPro" id="IPR001002">
    <property type="entry name" value="Chitin-bd_1"/>
</dbReference>
<evidence type="ECO:0000256" key="4">
    <source>
        <dbReference type="ARBA" id="ARBA00012729"/>
    </source>
</evidence>
<proteinExistence type="inferred from homology"/>
<dbReference type="SUPFAM" id="SSF54106">
    <property type="entry name" value="LysM domain"/>
    <property type="match status" value="1"/>
</dbReference>
<feature type="disulfide bond" evidence="14">
    <location>
        <begin position="450"/>
        <end position="462"/>
    </location>
</feature>
<dbReference type="EMBL" id="CP151266">
    <property type="protein sequence ID" value="WZH50117.1"/>
    <property type="molecule type" value="Genomic_DNA"/>
</dbReference>